<dbReference type="SUPFAM" id="SSF48264">
    <property type="entry name" value="Cytochrome P450"/>
    <property type="match status" value="1"/>
</dbReference>
<evidence type="ECO:0000256" key="2">
    <source>
        <dbReference type="ARBA" id="ARBA00010617"/>
    </source>
</evidence>
<evidence type="ECO:0000256" key="3">
    <source>
        <dbReference type="PIRSR" id="PIRSR602401-1"/>
    </source>
</evidence>
<comment type="cofactor">
    <cofactor evidence="1 3">
        <name>heme</name>
        <dbReference type="ChEBI" id="CHEBI:30413"/>
    </cofactor>
</comment>
<dbReference type="PROSITE" id="PS00086">
    <property type="entry name" value="CYTOCHROME_P450"/>
    <property type="match status" value="1"/>
</dbReference>
<evidence type="ECO:0000256" key="4">
    <source>
        <dbReference type="RuleBase" id="RU000461"/>
    </source>
</evidence>
<dbReference type="CDD" id="cd11053">
    <property type="entry name" value="CYP110-like"/>
    <property type="match status" value="1"/>
</dbReference>
<dbReference type="PANTHER" id="PTHR24305:SF166">
    <property type="entry name" value="CYTOCHROME P450 12A4, MITOCHONDRIAL-RELATED"/>
    <property type="match status" value="1"/>
</dbReference>
<organism evidence="5">
    <name type="scientific">Paraconexibacter sp. AEG42_29</name>
    <dbReference type="NCBI Taxonomy" id="2997339"/>
    <lineage>
        <taxon>Bacteria</taxon>
        <taxon>Bacillati</taxon>
        <taxon>Actinomycetota</taxon>
        <taxon>Thermoleophilia</taxon>
        <taxon>Solirubrobacterales</taxon>
        <taxon>Paraconexibacteraceae</taxon>
        <taxon>Paraconexibacter</taxon>
    </lineage>
</organism>
<feature type="binding site" description="axial binding residue" evidence="3">
    <location>
        <position position="425"/>
    </location>
    <ligand>
        <name>heme</name>
        <dbReference type="ChEBI" id="CHEBI:30413"/>
    </ligand>
    <ligandPart>
        <name>Fe</name>
        <dbReference type="ChEBI" id="CHEBI:18248"/>
    </ligandPart>
</feature>
<dbReference type="EC" id="1.14.-.-" evidence="5"/>
<keyword evidence="3 4" id="KW-0349">Heme</keyword>
<dbReference type="InterPro" id="IPR050121">
    <property type="entry name" value="Cytochrome_P450_monoxygenase"/>
</dbReference>
<reference evidence="5" key="1">
    <citation type="submission" date="2022-12" db="EMBL/GenBank/DDBJ databases">
        <title>Paraconexibacter alkalitolerans sp. nov. and Baekduia alba sp. nov., isolated from soil and emended description of the genera Paraconexibacter (Chun et al., 2020) and Baekduia (An et al., 2020).</title>
        <authorList>
            <person name="Vieira S."/>
            <person name="Huber K.J."/>
            <person name="Geppert A."/>
            <person name="Wolf J."/>
            <person name="Neumann-Schaal M."/>
            <person name="Muesken M."/>
            <person name="Overmann J."/>
        </authorList>
    </citation>
    <scope>NUCLEOTIDE SEQUENCE</scope>
    <source>
        <strain evidence="5">AEG42_29</strain>
    </source>
</reference>
<protein>
    <submittedName>
        <fullName evidence="5">Cytochrome P450 138</fullName>
        <ecNumber evidence="5">1.14.-.-</ecNumber>
    </submittedName>
</protein>
<dbReference type="AlphaFoldDB" id="A0AAU7APR2"/>
<dbReference type="KEGG" id="parq:DSM112329_00446"/>
<dbReference type="GO" id="GO:0016705">
    <property type="term" value="F:oxidoreductase activity, acting on paired donors, with incorporation or reduction of molecular oxygen"/>
    <property type="evidence" value="ECO:0007669"/>
    <property type="project" value="InterPro"/>
</dbReference>
<dbReference type="PRINTS" id="PR00385">
    <property type="entry name" value="P450"/>
</dbReference>
<evidence type="ECO:0000256" key="1">
    <source>
        <dbReference type="ARBA" id="ARBA00001971"/>
    </source>
</evidence>
<keyword evidence="3 4" id="KW-0479">Metal-binding</keyword>
<sequence>MTQWPYVRDCTFGMSALLDTAAALPVGAAPSPAGPATQADLDRPGPPEIPLPKHLQVLRFNIRQTEFVFKWRRELGDTFRFNGMVAGRPVITCHPDHVRSLFTAKPELVPTLVSESPLRPIVGPASVLTANGPRHLRQRRLLLPPFHGEAIERYTQMIADVCDREIAQWPIGEPFAVAPRMQSVTLDVIMAGIFGIEGDVPAGTPEHRFRRAIEHLTTMSTTPVAQLGELLNVGKAEPVGFLKQGVRLLDAVTYPIIKARRKLDDLETRTDILSMIMCARTEDGDLLSDEELRDELLTLVLAGFETTANSLSWTLERLVRTPDAYEQLRAAVREGDDAAGHIERALQEGMRARPVIPMIGRRPNVAWRLGDFAVPAGTPITMSILLLHHREDLYPDPFAFRPDRWVGRKPGTYEWIPFGGGTRRCLGAALAMAEQRAVLDAVMRRLDLAADRPEAEHAQHRNVTMIPARGARMIVRSRS</sequence>
<dbReference type="GO" id="GO:0020037">
    <property type="term" value="F:heme binding"/>
    <property type="evidence" value="ECO:0007669"/>
    <property type="project" value="InterPro"/>
</dbReference>
<gene>
    <name evidence="5" type="ORF">DSM112329_00446</name>
</gene>
<dbReference type="InterPro" id="IPR001128">
    <property type="entry name" value="Cyt_P450"/>
</dbReference>
<name>A0AAU7APR2_9ACTN</name>
<dbReference type="InterPro" id="IPR017972">
    <property type="entry name" value="Cyt_P450_CS"/>
</dbReference>
<keyword evidence="4 5" id="KW-0560">Oxidoreductase</keyword>
<dbReference type="PRINTS" id="PR00463">
    <property type="entry name" value="EP450I"/>
</dbReference>
<dbReference type="GO" id="GO:0004497">
    <property type="term" value="F:monooxygenase activity"/>
    <property type="evidence" value="ECO:0007669"/>
    <property type="project" value="UniProtKB-KW"/>
</dbReference>
<keyword evidence="3 4" id="KW-0408">Iron</keyword>
<evidence type="ECO:0000313" key="5">
    <source>
        <dbReference type="EMBL" id="XAY03626.1"/>
    </source>
</evidence>
<dbReference type="Pfam" id="PF00067">
    <property type="entry name" value="p450"/>
    <property type="match status" value="1"/>
</dbReference>
<dbReference type="PANTHER" id="PTHR24305">
    <property type="entry name" value="CYTOCHROME P450"/>
    <property type="match status" value="1"/>
</dbReference>
<keyword evidence="4" id="KW-0503">Monooxygenase</keyword>
<dbReference type="InterPro" id="IPR002401">
    <property type="entry name" value="Cyt_P450_E_grp-I"/>
</dbReference>
<dbReference type="GO" id="GO:0005506">
    <property type="term" value="F:iron ion binding"/>
    <property type="evidence" value="ECO:0007669"/>
    <property type="project" value="InterPro"/>
</dbReference>
<accession>A0AAU7APR2</accession>
<dbReference type="Gene3D" id="1.10.630.10">
    <property type="entry name" value="Cytochrome P450"/>
    <property type="match status" value="1"/>
</dbReference>
<dbReference type="InterPro" id="IPR036396">
    <property type="entry name" value="Cyt_P450_sf"/>
</dbReference>
<dbReference type="EMBL" id="CP114014">
    <property type="protein sequence ID" value="XAY03626.1"/>
    <property type="molecule type" value="Genomic_DNA"/>
</dbReference>
<proteinExistence type="inferred from homology"/>
<comment type="similarity">
    <text evidence="2 4">Belongs to the cytochrome P450 family.</text>
</comment>